<dbReference type="EMBL" id="CP109965">
    <property type="protein sequence ID" value="WAJ70897.1"/>
    <property type="molecule type" value="Genomic_DNA"/>
</dbReference>
<proteinExistence type="predicted"/>
<dbReference type="InterPro" id="IPR021254">
    <property type="entry name" value="DUF2806"/>
</dbReference>
<dbReference type="Pfam" id="PF10987">
    <property type="entry name" value="DUF2806"/>
    <property type="match status" value="1"/>
</dbReference>
<evidence type="ECO:0000313" key="2">
    <source>
        <dbReference type="EMBL" id="WAJ70897.1"/>
    </source>
</evidence>
<gene>
    <name evidence="2" type="ORF">OLW01_03545</name>
</gene>
<evidence type="ECO:0000313" key="3">
    <source>
        <dbReference type="Proteomes" id="UP001163726"/>
    </source>
</evidence>
<dbReference type="Proteomes" id="UP001163726">
    <property type="component" value="Chromosome"/>
</dbReference>
<name>A0ABY7AMW5_9ALTE</name>
<dbReference type="RefSeq" id="WP_268075247.1">
    <property type="nucleotide sequence ID" value="NZ_CP109965.1"/>
</dbReference>
<organism evidence="2 3">
    <name type="scientific">Catenovulum adriaticum</name>
    <dbReference type="NCBI Taxonomy" id="2984846"/>
    <lineage>
        <taxon>Bacteria</taxon>
        <taxon>Pseudomonadati</taxon>
        <taxon>Pseudomonadota</taxon>
        <taxon>Gammaproteobacteria</taxon>
        <taxon>Alteromonadales</taxon>
        <taxon>Alteromonadaceae</taxon>
        <taxon>Catenovulum</taxon>
    </lineage>
</organism>
<evidence type="ECO:0000256" key="1">
    <source>
        <dbReference type="SAM" id="MobiDB-lite"/>
    </source>
</evidence>
<sequence length="319" mass="36239">MKIDGHSKANIDLQTDNKAVKKPNPQSGSVAHVQKDNQLEAFPKAKVSIDNTANNLYRLQQIAHKFGFDKAKKDDKPLNLEQRANRRKRLKMLQKQQNVEQILEFSAEYIDSSRTQAEVDPDWLYQFFEAAESIYARPMQQLWGKILAMQTAKPNRFSLRALVTLKTMTYQEANIFQAACALAMTDKSDKGGKILTGLYCQLGLLSWFKSVKPKHLNLSKFGLSYPDLLSLIELGLIYSSEIESSPYPINHALALENRQHKINIKVKNDNTILTYYKLTQTGIELASLIAGNAKQDYFKQMTDTFTPELEISINSTQDS</sequence>
<dbReference type="NCBIfam" id="TIGR03899">
    <property type="entry name" value="TIGR03899 family protein"/>
    <property type="match status" value="1"/>
</dbReference>
<reference evidence="2" key="1">
    <citation type="submission" date="2022-10" db="EMBL/GenBank/DDBJ databases">
        <title>Catenovulum adriacola sp. nov. isolated in the Harbour of Susak.</title>
        <authorList>
            <person name="Schoch T."/>
            <person name="Reich S.J."/>
            <person name="Stoeferle S."/>
            <person name="Flaiz M."/>
            <person name="Kazda M."/>
            <person name="Riedel C.U."/>
            <person name="Duerre P."/>
        </authorList>
    </citation>
    <scope>NUCLEOTIDE SEQUENCE</scope>
    <source>
        <strain evidence="2">TS8</strain>
    </source>
</reference>
<protein>
    <submittedName>
        <fullName evidence="2">TIGR03899 family protein</fullName>
    </submittedName>
</protein>
<keyword evidence="3" id="KW-1185">Reference proteome</keyword>
<feature type="region of interest" description="Disordered" evidence="1">
    <location>
        <begin position="1"/>
        <end position="30"/>
    </location>
</feature>
<accession>A0ABY7AMW5</accession>